<name>A0A5A8CUC7_CAFRO</name>
<feature type="compositionally biased region" description="Low complexity" evidence="1">
    <location>
        <begin position="15"/>
        <end position="28"/>
    </location>
</feature>
<feature type="compositionally biased region" description="Acidic residues" evidence="1">
    <location>
        <begin position="671"/>
        <end position="687"/>
    </location>
</feature>
<dbReference type="InterPro" id="IPR046627">
    <property type="entry name" value="DUF6739"/>
</dbReference>
<sequence>MLRSRAGRAIRRRLPATAAASRLASSAPDGKRSKGKDSKANGDKKGSGGQSGSGKAGGGASLGTLSPDPSAEFRRHPFPAATRRWQVRKRVMERAFARVFDPSSVALLAGTTAAIFGIGVVEGCLIALDPLSPTGALFVSSYAAGNIVPSCLSATLDPRLVATALGLDHTAVLAPLWTDTVAKVVAEAGASGAAADAQPHHPWLADAHGGMRIMSPFGGGPEPAQPSALAGGRGGEGGGEAATAMSLAARTVLSAWLANTRSIAASFMLLAQVVRSVGIVATAGSSYRAAVRAGSEPMLGGVKERFVRLCGVSSDVTALSLAPRRCGEHIVPVFEDVDNTPSQAAVGAAAAAAAQAALAAMMAPPASKPASEEGGIGAMIASATAAVKGSAGEEPPAHAKGKAGKEAEGEEEEAAAAKEEVEDAEAEAAAKAAAEAEAKAAEARAADAKAAQAAAVNVDRPDVDRHGRARQHGSAIASLLGWGGFAAQDVADAEVPVFWRVGAEAYGETDAFAGLGPALHPSCLVKTSTGKRLLVIEADTTNPGEALALARRSSDLSLDDATLGFRQIEAVAKRTGGAKHAVRVLRVVLGDSLRPLTTGGGGKMTVRERIAFTGEADVVVDSRAPILLALLRWLGAVRQRIRLAAAEEAAAEAERAAVRAAEEAEAAAASDGDEDGAEDGPAVDDGADSSSGGDAEAQQGGKGASSADRRAKKAEAAAAAAKEAKRRKAEATAAALASRRRVRSPTAADVSVAGWLAEALEARDEAALAAAARREAAEQGEGDLLGADQDEVFGLGGWLQQALSQSAGYDAEGEGGEEPAGATDVIVDTGSAEYFVSLAAVLKEAGFRAVDAAQVPDREASRKYPRLVYHASTARSVAAALAMIKTKAVDPDLVCVIVDTAAGRRELREAVGGADDEADEQQEGDDGGRQGRGASGRGAAGPPGGGGGKDDSGLEVICAAALWDDLLRAVRTWAREGHTADDIQAELDRRFHRVLAGQQRLTGAHVDDDDDARERS</sequence>
<proteinExistence type="predicted"/>
<evidence type="ECO:0000313" key="3">
    <source>
        <dbReference type="Proteomes" id="UP000323011"/>
    </source>
</evidence>
<feature type="compositionally biased region" description="Gly residues" evidence="1">
    <location>
        <begin position="930"/>
        <end position="947"/>
    </location>
</feature>
<feature type="region of interest" description="Disordered" evidence="1">
    <location>
        <begin position="1"/>
        <end position="77"/>
    </location>
</feature>
<feature type="region of interest" description="Disordered" evidence="1">
    <location>
        <begin position="909"/>
        <end position="951"/>
    </location>
</feature>
<dbReference type="Pfam" id="PF20524">
    <property type="entry name" value="DUF6739"/>
    <property type="match status" value="4"/>
</dbReference>
<dbReference type="EMBL" id="VLTN01000003">
    <property type="protein sequence ID" value="KAA0156695.1"/>
    <property type="molecule type" value="Genomic_DNA"/>
</dbReference>
<evidence type="ECO:0000313" key="2">
    <source>
        <dbReference type="EMBL" id="KAA0156695.1"/>
    </source>
</evidence>
<organism evidence="2 3">
    <name type="scientific">Cafeteria roenbergensis</name>
    <name type="common">Marine flagellate</name>
    <dbReference type="NCBI Taxonomy" id="33653"/>
    <lineage>
        <taxon>Eukaryota</taxon>
        <taxon>Sar</taxon>
        <taxon>Stramenopiles</taxon>
        <taxon>Bigyra</taxon>
        <taxon>Opalozoa</taxon>
        <taxon>Bicosoecida</taxon>
        <taxon>Cafeteriaceae</taxon>
        <taxon>Cafeteria</taxon>
    </lineage>
</organism>
<feature type="region of interest" description="Disordered" evidence="1">
    <location>
        <begin position="662"/>
        <end position="723"/>
    </location>
</feature>
<comment type="caution">
    <text evidence="2">The sequence shown here is derived from an EMBL/GenBank/DDBJ whole genome shotgun (WGS) entry which is preliminary data.</text>
</comment>
<feature type="compositionally biased region" description="Acidic residues" evidence="1">
    <location>
        <begin position="914"/>
        <end position="925"/>
    </location>
</feature>
<feature type="compositionally biased region" description="Basic and acidic residues" evidence="1">
    <location>
        <begin position="29"/>
        <end position="46"/>
    </location>
</feature>
<evidence type="ECO:0000256" key="1">
    <source>
        <dbReference type="SAM" id="MobiDB-lite"/>
    </source>
</evidence>
<gene>
    <name evidence="2" type="ORF">FNF29_00806</name>
</gene>
<dbReference type="Proteomes" id="UP000323011">
    <property type="component" value="Unassembled WGS sequence"/>
</dbReference>
<feature type="compositionally biased region" description="Gly residues" evidence="1">
    <location>
        <begin position="47"/>
        <end position="61"/>
    </location>
</feature>
<feature type="region of interest" description="Disordered" evidence="1">
    <location>
        <begin position="387"/>
        <end position="433"/>
    </location>
</feature>
<feature type="compositionally biased region" description="Basic residues" evidence="1">
    <location>
        <begin position="1"/>
        <end position="14"/>
    </location>
</feature>
<feature type="compositionally biased region" description="Low complexity" evidence="1">
    <location>
        <begin position="688"/>
        <end position="697"/>
    </location>
</feature>
<accession>A0A5A8CUC7</accession>
<feature type="compositionally biased region" description="Acidic residues" evidence="1">
    <location>
        <begin position="408"/>
        <end position="426"/>
    </location>
</feature>
<dbReference type="AlphaFoldDB" id="A0A5A8CUC7"/>
<keyword evidence="3" id="KW-1185">Reference proteome</keyword>
<reference evidence="2 3" key="1">
    <citation type="submission" date="2019-07" db="EMBL/GenBank/DDBJ databases">
        <title>Genomes of Cafeteria roenbergensis.</title>
        <authorList>
            <person name="Fischer M.G."/>
            <person name="Hackl T."/>
            <person name="Roman M."/>
        </authorList>
    </citation>
    <scope>NUCLEOTIDE SEQUENCE [LARGE SCALE GENOMIC DNA]</scope>
    <source>
        <strain evidence="2 3">BVI</strain>
    </source>
</reference>
<protein>
    <submittedName>
        <fullName evidence="2">Uncharacterized protein</fullName>
    </submittedName>
</protein>